<evidence type="ECO:0000256" key="1">
    <source>
        <dbReference type="ARBA" id="ARBA00009551"/>
    </source>
</evidence>
<dbReference type="Proteomes" id="UP000137880">
    <property type="component" value="Genome"/>
</dbReference>
<comment type="similarity">
    <text evidence="1">Belongs to the papillomaviridae E4 protein family.</text>
</comment>
<dbReference type="Proteomes" id="UP000153252">
    <property type="component" value="Genome"/>
</dbReference>
<proteinExistence type="inferred from homology"/>
<reference evidence="3 5" key="1">
    <citation type="submission" date="2007-02" db="EMBL/GenBank/DDBJ databases">
        <authorList>
            <person name="Sawicki J."/>
            <person name="Labuda D."/>
            <person name="Coutlee F."/>
            <person name="Gorska-Flipot I."/>
        </authorList>
    </citation>
    <scope>NUCLEOTIDE SEQUENCE [LARGE SCALE GENOMIC DNA]</scope>
    <source>
        <strain evidence="3">624</strain>
    </source>
</reference>
<protein>
    <submittedName>
        <fullName evidence="3">E4</fullName>
    </submittedName>
</protein>
<sequence>MTLCAVPVTKYPLLRLLDHYNTPPRPTPKPRPWAPQKPKRRLLNDLDSVDFRSNTLDVSPTTCTTHYSVQLHLEATNDGSCVVVTLRL</sequence>
<reference evidence="4 6" key="2">
    <citation type="journal article" date="2009" name="J. Virol.">
        <title>Evolutionary dynamics of variant genomes of human papillomavirus types 18, 45, and 97.</title>
        <authorList>
            <person name="Chen Z."/>
            <person name="DeSalle R."/>
            <person name="Schiffman M."/>
            <person name="Herrero R."/>
            <person name="Burk R.D."/>
        </authorList>
    </citation>
    <scope>NUCLEOTIDE SEQUENCE [LARGE SCALE GENOMIC DNA]</scope>
    <source>
        <strain evidence="4">W15189</strain>
    </source>
</reference>
<dbReference type="InterPro" id="IPR003861">
    <property type="entry name" value="Papilloma_E4"/>
</dbReference>
<evidence type="ECO:0000313" key="4">
    <source>
        <dbReference type="EMBL" id="ABP99908.1"/>
    </source>
</evidence>
<dbReference type="EMBL" id="EF436229">
    <property type="protein sequence ID" value="ABO27080.1"/>
    <property type="molecule type" value="Genomic_DNA"/>
</dbReference>
<dbReference type="EMBL" id="EF202168">
    <property type="protein sequence ID" value="ABP99908.1"/>
    <property type="molecule type" value="Genomic_DNA"/>
</dbReference>
<keyword evidence="2" id="KW-0244">Early protein</keyword>
<name>A4GV61_9PAPI</name>
<evidence type="ECO:0000256" key="2">
    <source>
        <dbReference type="ARBA" id="ARBA00022518"/>
    </source>
</evidence>
<organism evidence="3 5">
    <name type="scientific">human papillomavirus 97</name>
    <dbReference type="NCBI Taxonomy" id="338324"/>
    <lineage>
        <taxon>Viruses</taxon>
        <taxon>Monodnaviria</taxon>
        <taxon>Shotokuvirae</taxon>
        <taxon>Cossaviricota</taxon>
        <taxon>Papovaviricetes</taxon>
        <taxon>Zurhausenvirales</taxon>
        <taxon>Papillomaviridae</taxon>
        <taxon>Firstpapillomavirinae</taxon>
        <taxon>Alphapapillomavirus</taxon>
        <taxon>Alphapapillomavirus 7</taxon>
    </lineage>
</organism>
<evidence type="ECO:0000313" key="5">
    <source>
        <dbReference type="Proteomes" id="UP000137880"/>
    </source>
</evidence>
<gene>
    <name evidence="3" type="primary">E4</name>
</gene>
<dbReference type="Pfam" id="PF02711">
    <property type="entry name" value="Pap_E4"/>
    <property type="match status" value="1"/>
</dbReference>
<evidence type="ECO:0000313" key="3">
    <source>
        <dbReference type="EMBL" id="ABO27080.1"/>
    </source>
</evidence>
<evidence type="ECO:0000313" key="6">
    <source>
        <dbReference type="Proteomes" id="UP000153252"/>
    </source>
</evidence>
<accession>A4GV61</accession>